<dbReference type="PANTHER" id="PTHR38657">
    <property type="entry name" value="SLR1343 PROTEIN"/>
    <property type="match status" value="1"/>
</dbReference>
<accession>A0A916ZJY1</accession>
<dbReference type="Gene3D" id="1.10.10.1710">
    <property type="entry name" value="Deoxyribodipyrimidine photolyase-related"/>
    <property type="match status" value="1"/>
</dbReference>
<organism evidence="1 2">
    <name type="scientific">Aureimonas endophytica</name>
    <dbReference type="NCBI Taxonomy" id="2027858"/>
    <lineage>
        <taxon>Bacteria</taxon>
        <taxon>Pseudomonadati</taxon>
        <taxon>Pseudomonadota</taxon>
        <taxon>Alphaproteobacteria</taxon>
        <taxon>Hyphomicrobiales</taxon>
        <taxon>Aurantimonadaceae</taxon>
        <taxon>Aureimonas</taxon>
    </lineage>
</organism>
<dbReference type="Gene3D" id="1.25.40.80">
    <property type="match status" value="1"/>
</dbReference>
<dbReference type="EMBL" id="BMIQ01000003">
    <property type="protein sequence ID" value="GGE01310.1"/>
    <property type="molecule type" value="Genomic_DNA"/>
</dbReference>
<comment type="caution">
    <text evidence="1">The sequence shown here is derived from an EMBL/GenBank/DDBJ whole genome shotgun (WGS) entry which is preliminary data.</text>
</comment>
<keyword evidence="2" id="KW-1185">Reference proteome</keyword>
<dbReference type="Proteomes" id="UP000644699">
    <property type="component" value="Unassembled WGS sequence"/>
</dbReference>
<dbReference type="PANTHER" id="PTHR38657:SF1">
    <property type="entry name" value="SLR1343 PROTEIN"/>
    <property type="match status" value="1"/>
</dbReference>
<dbReference type="InterPro" id="IPR036134">
    <property type="entry name" value="Crypto/Photolyase_FAD-like_sf"/>
</dbReference>
<dbReference type="Pfam" id="PF04244">
    <property type="entry name" value="DPRP"/>
    <property type="match status" value="1"/>
</dbReference>
<proteinExistence type="predicted"/>
<dbReference type="InterPro" id="IPR014729">
    <property type="entry name" value="Rossmann-like_a/b/a_fold"/>
</dbReference>
<dbReference type="Gene3D" id="1.10.579.10">
    <property type="entry name" value="DNA Cyclobutane Dipyrimidine Photolyase, subunit A, domain 3"/>
    <property type="match status" value="1"/>
</dbReference>
<reference evidence="1" key="2">
    <citation type="submission" date="2020-09" db="EMBL/GenBank/DDBJ databases">
        <authorList>
            <person name="Sun Q."/>
            <person name="Zhou Y."/>
        </authorList>
    </citation>
    <scope>NUCLEOTIDE SEQUENCE</scope>
    <source>
        <strain evidence="1">CGMCC 1.15367</strain>
    </source>
</reference>
<dbReference type="SUPFAM" id="SSF48173">
    <property type="entry name" value="Cryptochrome/photolyase FAD-binding domain"/>
    <property type="match status" value="1"/>
</dbReference>
<dbReference type="InterPro" id="IPR052551">
    <property type="entry name" value="UV-DNA_repair_photolyase"/>
</dbReference>
<protein>
    <submittedName>
        <fullName evidence="1">Cryptochrome/photolyase family protein</fullName>
    </submittedName>
</protein>
<sequence>MVVLMMEVWDEATYVRHHKKKIALIFSAMRHFAETLRSDGWTVDYIELDAKGNTQSFSGEVERAARRHGATFVRVVEGAEYRVRQEQESWAERTGLPVEILEDDRFICTIPAFLTWARGRRELRMEYFYRDMRRKTGLLMTDSGMPVGGQWNFDHDNRRTPPRGLNYPAPERFAPDAITTEVLKLVAARFGQHFGDLEPFALPVTREQALRALKQFITAALPDFGRYEDAMVAGQDYLYHSSLSLLINLGLLDPLEVCQAAVEAYEKGDAPINSVQGFVRQIIGWREYMRGMYWRDMPAFATRKALAATRPLPDFYWTGDTDMRCLAESVGQTKREAYAHHIQRLMVLGNFALIAGVDPQALSDWFLVVYFDAYEWVELPNVVGMSQFADDGAIASKPYAASGAYIDRMSDYCGECRFDVKKKTGPDACPFNALYWDFLARHEKRFVGNPRMRNMYATWNRFSGSKKAEYRESAADFLASLKPSTNGWAREADASSPPRE</sequence>
<dbReference type="AlphaFoldDB" id="A0A916ZJY1"/>
<evidence type="ECO:0000313" key="2">
    <source>
        <dbReference type="Proteomes" id="UP000644699"/>
    </source>
</evidence>
<name>A0A916ZJY1_9HYPH</name>
<evidence type="ECO:0000313" key="1">
    <source>
        <dbReference type="EMBL" id="GGE01310.1"/>
    </source>
</evidence>
<reference evidence="1" key="1">
    <citation type="journal article" date="2014" name="Int. J. Syst. Evol. Microbiol.">
        <title>Complete genome sequence of Corynebacterium casei LMG S-19264T (=DSM 44701T), isolated from a smear-ripened cheese.</title>
        <authorList>
            <consortium name="US DOE Joint Genome Institute (JGI-PGF)"/>
            <person name="Walter F."/>
            <person name="Albersmeier A."/>
            <person name="Kalinowski J."/>
            <person name="Ruckert C."/>
        </authorList>
    </citation>
    <scope>NUCLEOTIDE SEQUENCE</scope>
    <source>
        <strain evidence="1">CGMCC 1.15367</strain>
    </source>
</reference>
<dbReference type="InterPro" id="IPR007357">
    <property type="entry name" value="PhrB-like"/>
</dbReference>
<gene>
    <name evidence="1" type="ORF">GCM10011390_20210</name>
</gene>
<dbReference type="Gene3D" id="3.40.50.620">
    <property type="entry name" value="HUPs"/>
    <property type="match status" value="1"/>
</dbReference>